<evidence type="ECO:0000256" key="5">
    <source>
        <dbReference type="ARBA" id="ARBA00022989"/>
    </source>
</evidence>
<feature type="transmembrane region" description="Helical" evidence="7">
    <location>
        <begin position="68"/>
        <end position="88"/>
    </location>
</feature>
<protein>
    <recommendedName>
        <fullName evidence="12">DUF421 domain-containing protein</fullName>
    </recommendedName>
</protein>
<keyword evidence="6 7" id="KW-0472">Membrane</keyword>
<dbReference type="EMBL" id="FXWL01000002">
    <property type="protein sequence ID" value="SMQ76490.1"/>
    <property type="molecule type" value="Genomic_DNA"/>
</dbReference>
<dbReference type="AlphaFoldDB" id="A0A1Y6FTL4"/>
<evidence type="ECO:0000259" key="8">
    <source>
        <dbReference type="Pfam" id="PF04239"/>
    </source>
</evidence>
<feature type="transmembrane region" description="Helical" evidence="7">
    <location>
        <begin position="6"/>
        <end position="27"/>
    </location>
</feature>
<keyword evidence="3" id="KW-1003">Cell membrane</keyword>
<evidence type="ECO:0000256" key="6">
    <source>
        <dbReference type="ARBA" id="ARBA00023136"/>
    </source>
</evidence>
<dbReference type="InterPro" id="IPR007353">
    <property type="entry name" value="DUF421"/>
</dbReference>
<comment type="subcellular location">
    <subcellularLocation>
        <location evidence="1">Cell membrane</location>
        <topology evidence="1">Multi-pass membrane protein</topology>
    </subcellularLocation>
</comment>
<evidence type="ECO:0008006" key="12">
    <source>
        <dbReference type="Google" id="ProtNLM"/>
    </source>
</evidence>
<gene>
    <name evidence="10" type="ORF">SAMN06295984_1932</name>
</gene>
<keyword evidence="4 7" id="KW-0812">Transmembrane</keyword>
<evidence type="ECO:0000259" key="9">
    <source>
        <dbReference type="Pfam" id="PF20730"/>
    </source>
</evidence>
<dbReference type="GO" id="GO:0005886">
    <property type="term" value="C:plasma membrane"/>
    <property type="evidence" value="ECO:0007669"/>
    <property type="project" value="UniProtKB-SubCell"/>
</dbReference>
<keyword evidence="5 7" id="KW-1133">Transmembrane helix</keyword>
<dbReference type="PANTHER" id="PTHR34582">
    <property type="entry name" value="UPF0702 TRANSMEMBRANE PROTEIN YCAP"/>
    <property type="match status" value="1"/>
</dbReference>
<evidence type="ECO:0000313" key="11">
    <source>
        <dbReference type="Proteomes" id="UP000194469"/>
    </source>
</evidence>
<accession>A0A1Y6FTL4</accession>
<dbReference type="Pfam" id="PF20730">
    <property type="entry name" value="YetF_N"/>
    <property type="match status" value="1"/>
</dbReference>
<feature type="domain" description="YetF-like N-terminal transmembrane" evidence="9">
    <location>
        <begin position="17"/>
        <end position="82"/>
    </location>
</feature>
<evidence type="ECO:0000256" key="4">
    <source>
        <dbReference type="ARBA" id="ARBA00022692"/>
    </source>
</evidence>
<name>A0A1Y6FTL4_9SPHN</name>
<evidence type="ECO:0000256" key="7">
    <source>
        <dbReference type="SAM" id="Phobius"/>
    </source>
</evidence>
<evidence type="ECO:0000313" key="10">
    <source>
        <dbReference type="EMBL" id="SMQ76490.1"/>
    </source>
</evidence>
<dbReference type="InterPro" id="IPR023090">
    <property type="entry name" value="UPF0702_alpha/beta_dom_sf"/>
</dbReference>
<feature type="transmembrane region" description="Helical" evidence="7">
    <location>
        <begin position="39"/>
        <end position="62"/>
    </location>
</feature>
<dbReference type="Pfam" id="PF04239">
    <property type="entry name" value="DUF421"/>
    <property type="match status" value="1"/>
</dbReference>
<reference evidence="11" key="1">
    <citation type="submission" date="2017-04" db="EMBL/GenBank/DDBJ databases">
        <authorList>
            <person name="Varghese N."/>
            <person name="Submissions S."/>
        </authorList>
    </citation>
    <scope>NUCLEOTIDE SEQUENCE [LARGE SCALE GENOMIC DNA]</scope>
    <source>
        <strain evidence="11">UI2</strain>
    </source>
</reference>
<dbReference type="PANTHER" id="PTHR34582:SF6">
    <property type="entry name" value="UPF0702 TRANSMEMBRANE PROTEIN YCAP"/>
    <property type="match status" value="1"/>
</dbReference>
<dbReference type="RefSeq" id="WP_086456965.1">
    <property type="nucleotide sequence ID" value="NZ_FXWL01000002.1"/>
</dbReference>
<comment type="similarity">
    <text evidence="2">Belongs to the UPF0702 family.</text>
</comment>
<evidence type="ECO:0000256" key="1">
    <source>
        <dbReference type="ARBA" id="ARBA00004651"/>
    </source>
</evidence>
<dbReference type="Proteomes" id="UP000194469">
    <property type="component" value="Unassembled WGS sequence"/>
</dbReference>
<sequence length="180" mass="18708">MLFDSWHGLLRVLLLSIAAYAGLLALLRWSGNRTLAKLSAFDLVVTVALGSCLATIILTSNVALAEGVLAMTMLVLLQYAIAALSVRYPQAAKLARNRPRCLLKDGDYDDRALKAARVTRGDVRAAIRGQGHGDISAIAAVVIEADGSLSVIARAALGDASALEGGGANAGDAERGRGEP</sequence>
<proteinExistence type="inferred from homology"/>
<organism evidence="10 11">
    <name type="scientific">Sphingopyxis terrae subsp. ummariensis</name>
    <dbReference type="NCBI Taxonomy" id="429001"/>
    <lineage>
        <taxon>Bacteria</taxon>
        <taxon>Pseudomonadati</taxon>
        <taxon>Pseudomonadota</taxon>
        <taxon>Alphaproteobacteria</taxon>
        <taxon>Sphingomonadales</taxon>
        <taxon>Sphingomonadaceae</taxon>
        <taxon>Sphingopyxis</taxon>
    </lineage>
</organism>
<evidence type="ECO:0000256" key="3">
    <source>
        <dbReference type="ARBA" id="ARBA00022475"/>
    </source>
</evidence>
<dbReference type="GeneID" id="303001590"/>
<feature type="domain" description="YetF C-terminal" evidence="8">
    <location>
        <begin position="91"/>
        <end position="156"/>
    </location>
</feature>
<evidence type="ECO:0000256" key="2">
    <source>
        <dbReference type="ARBA" id="ARBA00006448"/>
    </source>
</evidence>
<dbReference type="Gene3D" id="3.30.240.20">
    <property type="entry name" value="bsu07140 like domains"/>
    <property type="match status" value="1"/>
</dbReference>
<dbReference type="InterPro" id="IPR048454">
    <property type="entry name" value="YetF_N"/>
</dbReference>
<keyword evidence="11" id="KW-1185">Reference proteome</keyword>